<comment type="caution">
    <text evidence="3">The sequence shown here is derived from an EMBL/GenBank/DDBJ whole genome shotgun (WGS) entry which is preliminary data.</text>
</comment>
<dbReference type="InterPro" id="IPR005114">
    <property type="entry name" value="Helicase_assoc"/>
</dbReference>
<feature type="signal peptide" evidence="1">
    <location>
        <begin position="1"/>
        <end position="26"/>
    </location>
</feature>
<dbReference type="AlphaFoldDB" id="A0A9N8EEM2"/>
<protein>
    <recommendedName>
        <fullName evidence="2">Helicase-associated domain-containing protein</fullName>
    </recommendedName>
</protein>
<accession>A0A9N8EEM2</accession>
<dbReference type="Proteomes" id="UP001153069">
    <property type="component" value="Unassembled WGS sequence"/>
</dbReference>
<dbReference type="OrthoDB" id="43507at2759"/>
<gene>
    <name evidence="3" type="ORF">SEMRO_965_G225600.1</name>
</gene>
<organism evidence="3 4">
    <name type="scientific">Seminavis robusta</name>
    <dbReference type="NCBI Taxonomy" id="568900"/>
    <lineage>
        <taxon>Eukaryota</taxon>
        <taxon>Sar</taxon>
        <taxon>Stramenopiles</taxon>
        <taxon>Ochrophyta</taxon>
        <taxon>Bacillariophyta</taxon>
        <taxon>Bacillariophyceae</taxon>
        <taxon>Bacillariophycidae</taxon>
        <taxon>Naviculales</taxon>
        <taxon>Naviculaceae</taxon>
        <taxon>Seminavis</taxon>
    </lineage>
</organism>
<sequence>MTRLMAVLGGFPMALQLLLCLHLTTGFVIPSPSFVIGVPSSDWCTSTILWSAKSDSVVPDVITTKVLAQLYPALMEHKAQYGNPNIPLGTSEGRQCNVIRRMQVQEKLTASEVELLKELGFIFHALEDVYEHVDFEEMFPRLEVYKQQHDGSVDIPKKYAPDPELGAWVTGIRRLGKDRVDPDHVNRLDQVGFVWVSTRKCGSKFMEQYRKIQQRLQDENDPAVVWEDEDVVKFVRAQKEAFKRNTLSETRVEYMTRLLGEEWWTE</sequence>
<dbReference type="PANTHER" id="PTHR33418:SF1">
    <property type="entry name" value="HELICASE-ASSOCIATED DOMAIN-CONTAINING PROTEIN"/>
    <property type="match status" value="1"/>
</dbReference>
<name>A0A9N8EEM2_9STRA</name>
<evidence type="ECO:0000256" key="1">
    <source>
        <dbReference type="SAM" id="SignalP"/>
    </source>
</evidence>
<dbReference type="Gene3D" id="6.10.140.530">
    <property type="match status" value="1"/>
</dbReference>
<dbReference type="Pfam" id="PF03457">
    <property type="entry name" value="HA"/>
    <property type="match status" value="1"/>
</dbReference>
<feature type="domain" description="Helicase-associated" evidence="2">
    <location>
        <begin position="133"/>
        <end position="193"/>
    </location>
</feature>
<keyword evidence="1" id="KW-0732">Signal</keyword>
<evidence type="ECO:0000313" key="3">
    <source>
        <dbReference type="EMBL" id="CAB9518814.1"/>
    </source>
</evidence>
<proteinExistence type="predicted"/>
<reference evidence="3" key="1">
    <citation type="submission" date="2020-06" db="EMBL/GenBank/DDBJ databases">
        <authorList>
            <consortium name="Plant Systems Biology data submission"/>
        </authorList>
    </citation>
    <scope>NUCLEOTIDE SEQUENCE</scope>
    <source>
        <strain evidence="3">D6</strain>
    </source>
</reference>
<dbReference type="EMBL" id="CAICTM010000963">
    <property type="protein sequence ID" value="CAB9518814.1"/>
    <property type="molecule type" value="Genomic_DNA"/>
</dbReference>
<feature type="chain" id="PRO_5040133741" description="Helicase-associated domain-containing protein" evidence="1">
    <location>
        <begin position="27"/>
        <end position="266"/>
    </location>
</feature>
<dbReference type="PANTHER" id="PTHR33418">
    <property type="entry name" value="HELICASE-ASSOCIATED"/>
    <property type="match status" value="1"/>
</dbReference>
<evidence type="ECO:0000259" key="2">
    <source>
        <dbReference type="Pfam" id="PF03457"/>
    </source>
</evidence>
<keyword evidence="4" id="KW-1185">Reference proteome</keyword>
<evidence type="ECO:0000313" key="4">
    <source>
        <dbReference type="Proteomes" id="UP001153069"/>
    </source>
</evidence>